<proteinExistence type="predicted"/>
<dbReference type="Proteomes" id="UP000682982">
    <property type="component" value="Unassembled WGS sequence"/>
</dbReference>
<reference evidence="1 2" key="1">
    <citation type="submission" date="2021-04" db="EMBL/GenBank/DDBJ databases">
        <title>novel species isolated from subtropical streams in China.</title>
        <authorList>
            <person name="Lu H."/>
        </authorList>
    </citation>
    <scope>NUCLEOTIDE SEQUENCE [LARGE SCALE GENOMIC DNA]</scope>
    <source>
        <strain evidence="1 2">FT147W</strain>
    </source>
</reference>
<accession>A0ABS5H0V2</accession>
<dbReference type="EMBL" id="JAGSPK010000002">
    <property type="protein sequence ID" value="MBR7792307.1"/>
    <property type="molecule type" value="Genomic_DNA"/>
</dbReference>
<keyword evidence="2" id="KW-1185">Reference proteome</keyword>
<dbReference type="Pfam" id="PF08809">
    <property type="entry name" value="DUF1799"/>
    <property type="match status" value="1"/>
</dbReference>
<name>A0ABS5H0V2_9BURK</name>
<evidence type="ECO:0000313" key="1">
    <source>
        <dbReference type="EMBL" id="MBR7792307.1"/>
    </source>
</evidence>
<gene>
    <name evidence="1" type="ORF">KDM87_06815</name>
</gene>
<sequence>MNAAAAALGLVIEQTIELGEDFYLWPECVPAFNCWRRIQTQWVRDAEGRLLGLNYPGVKVVIGFYFSKRLHSEIFSALQAMEIAHINALAT</sequence>
<protein>
    <submittedName>
        <fullName evidence="1">DUF1799 domain-containing protein</fullName>
    </submittedName>
</protein>
<comment type="caution">
    <text evidence="1">The sequence shown here is derived from an EMBL/GenBank/DDBJ whole genome shotgun (WGS) entry which is preliminary data.</text>
</comment>
<organism evidence="1 2">
    <name type="scientific">Undibacterium rivi</name>
    <dbReference type="NCBI Taxonomy" id="2828729"/>
    <lineage>
        <taxon>Bacteria</taxon>
        <taxon>Pseudomonadati</taxon>
        <taxon>Pseudomonadota</taxon>
        <taxon>Betaproteobacteria</taxon>
        <taxon>Burkholderiales</taxon>
        <taxon>Oxalobacteraceae</taxon>
        <taxon>Undibacterium</taxon>
    </lineage>
</organism>
<dbReference type="InterPro" id="IPR014915">
    <property type="entry name" value="Phage_TLS_TfmB"/>
</dbReference>
<evidence type="ECO:0000313" key="2">
    <source>
        <dbReference type="Proteomes" id="UP000682982"/>
    </source>
</evidence>
<dbReference type="RefSeq" id="WP_212678367.1">
    <property type="nucleotide sequence ID" value="NZ_JAGSPK010000002.1"/>
</dbReference>